<dbReference type="FunFam" id="2.70.150.10:FF:000002">
    <property type="entry name" value="Copper-transporting ATPase 1, putative"/>
    <property type="match status" value="1"/>
</dbReference>
<evidence type="ECO:0000256" key="4">
    <source>
        <dbReference type="ARBA" id="ARBA00015102"/>
    </source>
</evidence>
<comment type="subcellular location">
    <subcellularLocation>
        <location evidence="1">Cell membrane</location>
        <topology evidence="1">Multi-pass membrane protein</topology>
    </subcellularLocation>
</comment>
<dbReference type="Proteomes" id="UP000824241">
    <property type="component" value="Unassembled WGS sequence"/>
</dbReference>
<evidence type="ECO:0000313" key="25">
    <source>
        <dbReference type="Proteomes" id="UP000824241"/>
    </source>
</evidence>
<dbReference type="EMBL" id="DVHA01000219">
    <property type="protein sequence ID" value="HIR61291.1"/>
    <property type="molecule type" value="Genomic_DNA"/>
</dbReference>
<dbReference type="PROSITE" id="PS01047">
    <property type="entry name" value="HMA_1"/>
    <property type="match status" value="2"/>
</dbReference>
<evidence type="ECO:0000256" key="12">
    <source>
        <dbReference type="ARBA" id="ARBA00022842"/>
    </source>
</evidence>
<dbReference type="InterPro" id="IPR023298">
    <property type="entry name" value="ATPase_P-typ_TM_dom_sf"/>
</dbReference>
<dbReference type="SFLD" id="SFLDF00027">
    <property type="entry name" value="p-type_atpase"/>
    <property type="match status" value="1"/>
</dbReference>
<evidence type="ECO:0000256" key="3">
    <source>
        <dbReference type="ARBA" id="ARBA00012517"/>
    </source>
</evidence>
<organism evidence="24 25">
    <name type="scientific">Candidatus Faecivivens stercoravium</name>
    <dbReference type="NCBI Taxonomy" id="2840803"/>
    <lineage>
        <taxon>Bacteria</taxon>
        <taxon>Bacillati</taxon>
        <taxon>Bacillota</taxon>
        <taxon>Clostridia</taxon>
        <taxon>Eubacteriales</taxon>
        <taxon>Oscillospiraceae</taxon>
        <taxon>Oscillospiraceae incertae sedis</taxon>
        <taxon>Candidatus Faecivivens</taxon>
    </lineage>
</organism>
<dbReference type="NCBIfam" id="TIGR01525">
    <property type="entry name" value="ATPase-IB_hvy"/>
    <property type="match status" value="1"/>
</dbReference>
<keyword evidence="11 21" id="KW-0067">ATP-binding</keyword>
<evidence type="ECO:0000256" key="5">
    <source>
        <dbReference type="ARBA" id="ARBA00022448"/>
    </source>
</evidence>
<keyword evidence="16" id="KW-0406">Ion transport</keyword>
<dbReference type="CDD" id="cd02094">
    <property type="entry name" value="P-type_ATPase_Cu-like"/>
    <property type="match status" value="1"/>
</dbReference>
<dbReference type="SUPFAM" id="SSF55008">
    <property type="entry name" value="HMA, heavy metal-associated domain"/>
    <property type="match status" value="2"/>
</dbReference>
<comment type="similarity">
    <text evidence="2 21">Belongs to the cation transport ATPase (P-type) (TC 3.A.3) family. Type IB subfamily.</text>
</comment>
<evidence type="ECO:0000256" key="20">
    <source>
        <dbReference type="ARBA" id="ARBA00049289"/>
    </source>
</evidence>
<keyword evidence="6 21" id="KW-0812">Transmembrane</keyword>
<dbReference type="Pfam" id="PF00702">
    <property type="entry name" value="Hydrolase"/>
    <property type="match status" value="1"/>
</dbReference>
<evidence type="ECO:0000256" key="19">
    <source>
        <dbReference type="ARBA" id="ARBA00033239"/>
    </source>
</evidence>
<feature type="transmembrane region" description="Helical" evidence="21">
    <location>
        <begin position="210"/>
        <end position="228"/>
    </location>
</feature>
<evidence type="ECO:0000256" key="6">
    <source>
        <dbReference type="ARBA" id="ARBA00022692"/>
    </source>
</evidence>
<evidence type="ECO:0000256" key="10">
    <source>
        <dbReference type="ARBA" id="ARBA00022796"/>
    </source>
</evidence>
<dbReference type="NCBIfam" id="TIGR01494">
    <property type="entry name" value="ATPase_P-type"/>
    <property type="match status" value="1"/>
</dbReference>
<comment type="catalytic activity">
    <reaction evidence="20">
        <text>Cu(+)(in) + ATP + H2O = Cu(+)(out) + ADP + phosphate + H(+)</text>
        <dbReference type="Rhea" id="RHEA:25792"/>
        <dbReference type="ChEBI" id="CHEBI:15377"/>
        <dbReference type="ChEBI" id="CHEBI:15378"/>
        <dbReference type="ChEBI" id="CHEBI:30616"/>
        <dbReference type="ChEBI" id="CHEBI:43474"/>
        <dbReference type="ChEBI" id="CHEBI:49552"/>
        <dbReference type="ChEBI" id="CHEBI:456216"/>
        <dbReference type="EC" id="7.2.2.8"/>
    </reaction>
</comment>
<dbReference type="NCBIfam" id="TIGR01511">
    <property type="entry name" value="ATPase-IB1_Cu"/>
    <property type="match status" value="1"/>
</dbReference>
<dbReference type="InterPro" id="IPR018303">
    <property type="entry name" value="ATPase_P-typ_P_site"/>
</dbReference>
<dbReference type="InterPro" id="IPR044492">
    <property type="entry name" value="P_typ_ATPase_HD_dom"/>
</dbReference>
<dbReference type="InterPro" id="IPR059000">
    <property type="entry name" value="ATPase_P-type_domA"/>
</dbReference>
<dbReference type="Pfam" id="PF00403">
    <property type="entry name" value="HMA"/>
    <property type="match status" value="2"/>
</dbReference>
<dbReference type="GO" id="GO:0140581">
    <property type="term" value="F:P-type monovalent copper transporter activity"/>
    <property type="evidence" value="ECO:0007669"/>
    <property type="project" value="UniProtKB-EC"/>
</dbReference>
<keyword evidence="8" id="KW-0677">Repeat</keyword>
<keyword evidence="7 21" id="KW-0479">Metal-binding</keyword>
<dbReference type="PROSITE" id="PS00154">
    <property type="entry name" value="ATPASE_E1_E2"/>
    <property type="match status" value="1"/>
</dbReference>
<keyword evidence="5" id="KW-0813">Transport</keyword>
<dbReference type="PANTHER" id="PTHR43520:SF8">
    <property type="entry name" value="P-TYPE CU(+) TRANSPORTER"/>
    <property type="match status" value="1"/>
</dbReference>
<feature type="transmembrane region" description="Helical" evidence="21">
    <location>
        <begin position="172"/>
        <end position="190"/>
    </location>
</feature>
<feature type="transmembrane region" description="Helical" evidence="21">
    <location>
        <begin position="133"/>
        <end position="152"/>
    </location>
</feature>
<dbReference type="InterPro" id="IPR023214">
    <property type="entry name" value="HAD_sf"/>
</dbReference>
<dbReference type="InterPro" id="IPR008250">
    <property type="entry name" value="ATPase_P-typ_transduc_dom_A_sf"/>
</dbReference>
<evidence type="ECO:0000313" key="24">
    <source>
        <dbReference type="EMBL" id="HIR61291.1"/>
    </source>
</evidence>
<dbReference type="GO" id="GO:0043682">
    <property type="term" value="F:P-type divalent copper transporter activity"/>
    <property type="evidence" value="ECO:0007669"/>
    <property type="project" value="TreeGrafter"/>
</dbReference>
<dbReference type="InterPro" id="IPR023299">
    <property type="entry name" value="ATPase_P-typ_cyto_dom_N"/>
</dbReference>
<keyword evidence="13" id="KW-1278">Translocase</keyword>
<dbReference type="GO" id="GO:0005524">
    <property type="term" value="F:ATP binding"/>
    <property type="evidence" value="ECO:0007669"/>
    <property type="project" value="UniProtKB-UniRule"/>
</dbReference>
<dbReference type="InterPro" id="IPR017969">
    <property type="entry name" value="Heavy-metal-associated_CS"/>
</dbReference>
<dbReference type="InterPro" id="IPR027256">
    <property type="entry name" value="P-typ_ATPase_IB"/>
</dbReference>
<dbReference type="PANTHER" id="PTHR43520">
    <property type="entry name" value="ATP7, ISOFORM B"/>
    <property type="match status" value="1"/>
</dbReference>
<dbReference type="GO" id="GO:0016887">
    <property type="term" value="F:ATP hydrolysis activity"/>
    <property type="evidence" value="ECO:0007669"/>
    <property type="project" value="InterPro"/>
</dbReference>
<evidence type="ECO:0000256" key="16">
    <source>
        <dbReference type="ARBA" id="ARBA00023065"/>
    </source>
</evidence>
<evidence type="ECO:0000256" key="15">
    <source>
        <dbReference type="ARBA" id="ARBA00023008"/>
    </source>
</evidence>
<dbReference type="GO" id="GO:0055070">
    <property type="term" value="P:copper ion homeostasis"/>
    <property type="evidence" value="ECO:0007669"/>
    <property type="project" value="TreeGrafter"/>
</dbReference>
<evidence type="ECO:0000256" key="8">
    <source>
        <dbReference type="ARBA" id="ARBA00022737"/>
    </source>
</evidence>
<reference evidence="24" key="2">
    <citation type="journal article" date="2021" name="PeerJ">
        <title>Extensive microbial diversity within the chicken gut microbiome revealed by metagenomics and culture.</title>
        <authorList>
            <person name="Gilroy R."/>
            <person name="Ravi A."/>
            <person name="Getino M."/>
            <person name="Pursley I."/>
            <person name="Horton D.L."/>
            <person name="Alikhan N.F."/>
            <person name="Baker D."/>
            <person name="Gharbi K."/>
            <person name="Hall N."/>
            <person name="Watson M."/>
            <person name="Adriaenssens E.M."/>
            <person name="Foster-Nyarko E."/>
            <person name="Jarju S."/>
            <person name="Secka A."/>
            <person name="Antonio M."/>
            <person name="Oren A."/>
            <person name="Chaudhuri R.R."/>
            <person name="La Ragione R."/>
            <person name="Hildebrand F."/>
            <person name="Pallen M.J."/>
        </authorList>
    </citation>
    <scope>NUCLEOTIDE SEQUENCE</scope>
    <source>
        <strain evidence="24">CHK189-12415</strain>
    </source>
</reference>
<dbReference type="Gene3D" id="3.30.70.100">
    <property type="match status" value="2"/>
</dbReference>
<reference evidence="24" key="1">
    <citation type="submission" date="2020-10" db="EMBL/GenBank/DDBJ databases">
        <authorList>
            <person name="Gilroy R."/>
        </authorList>
    </citation>
    <scope>NUCLEOTIDE SEQUENCE</scope>
    <source>
        <strain evidence="24">CHK189-12415</strain>
    </source>
</reference>
<evidence type="ECO:0000256" key="2">
    <source>
        <dbReference type="ARBA" id="ARBA00006024"/>
    </source>
</evidence>
<protein>
    <recommendedName>
        <fullName evidence="4">Copper-exporting P-type ATPase</fullName>
        <ecNumber evidence="3">7.2.2.8</ecNumber>
    </recommendedName>
    <alternativeName>
        <fullName evidence="18">Copper-exporting P-type ATPase A</fullName>
    </alternativeName>
    <alternativeName>
        <fullName evidence="19">Cu(+)-exporting ATPase</fullName>
    </alternativeName>
</protein>
<evidence type="ECO:0000256" key="1">
    <source>
        <dbReference type="ARBA" id="ARBA00004651"/>
    </source>
</evidence>
<proteinExistence type="inferred from homology"/>
<keyword evidence="17 21" id="KW-0472">Membrane</keyword>
<evidence type="ECO:0000256" key="14">
    <source>
        <dbReference type="ARBA" id="ARBA00022989"/>
    </source>
</evidence>
<evidence type="ECO:0000256" key="7">
    <source>
        <dbReference type="ARBA" id="ARBA00022723"/>
    </source>
</evidence>
<dbReference type="InterPro" id="IPR036163">
    <property type="entry name" value="HMA_dom_sf"/>
</dbReference>
<comment type="caution">
    <text evidence="24">The sequence shown here is derived from an EMBL/GenBank/DDBJ whole genome shotgun (WGS) entry which is preliminary data.</text>
</comment>
<dbReference type="CDD" id="cd00371">
    <property type="entry name" value="HMA"/>
    <property type="match status" value="2"/>
</dbReference>
<dbReference type="EC" id="7.2.2.8" evidence="3"/>
<keyword evidence="14 21" id="KW-1133">Transmembrane helix</keyword>
<dbReference type="InterPro" id="IPR006122">
    <property type="entry name" value="HMA_Cu_ion-bd"/>
</dbReference>
<dbReference type="InterPro" id="IPR036412">
    <property type="entry name" value="HAD-like_sf"/>
</dbReference>
<dbReference type="SFLD" id="SFLDS00003">
    <property type="entry name" value="Haloacid_Dehalogenase"/>
    <property type="match status" value="1"/>
</dbReference>
<feature type="domain" description="HMA" evidence="23">
    <location>
        <begin position="806"/>
        <end position="870"/>
    </location>
</feature>
<evidence type="ECO:0000256" key="18">
    <source>
        <dbReference type="ARBA" id="ARBA00029719"/>
    </source>
</evidence>
<feature type="region of interest" description="Disordered" evidence="22">
    <location>
        <begin position="785"/>
        <end position="804"/>
    </location>
</feature>
<keyword evidence="9 21" id="KW-0547">Nucleotide-binding</keyword>
<dbReference type="Gene3D" id="3.40.50.1000">
    <property type="entry name" value="HAD superfamily/HAD-like"/>
    <property type="match status" value="1"/>
</dbReference>
<feature type="transmembrane region" description="Helical" evidence="21">
    <location>
        <begin position="705"/>
        <end position="727"/>
    </location>
</feature>
<feature type="transmembrane region" description="Helical" evidence="21">
    <location>
        <begin position="391"/>
        <end position="411"/>
    </location>
</feature>
<feature type="transmembrane region" description="Helical" evidence="21">
    <location>
        <begin position="100"/>
        <end position="121"/>
    </location>
</feature>
<evidence type="ECO:0000256" key="13">
    <source>
        <dbReference type="ARBA" id="ARBA00022967"/>
    </source>
</evidence>
<dbReference type="GO" id="GO:0005507">
    <property type="term" value="F:copper ion binding"/>
    <property type="evidence" value="ECO:0007669"/>
    <property type="project" value="InterPro"/>
</dbReference>
<sequence>MSQVKLNVTGMSCAACQAHVEKALGKTPGVTQATVSLMTNSASVTYDEKTVSTADLIAAVEHSGYGASVANPGGRAAKGESAADAAKKQQAAIRSQKHRLIVSGIFTVLLFYLCMGHMFHWPLPGFFLGDRNLFTLALGQLVLLLPILHINFHYFENGFKQLFRGAPNMDSLIALGSAAATVYGTVQLFRLGYAIADGDFMSGHTIAMDLYFESAGMILTLISLGKFLEARAKAKTSDAISAMVALRPSTATVIRPDGTEETVDTADLQRGDRIAVKAGGSVPVDGRVVDGSGSVDESALTGESMPVQKQPGDKLTGATVVKTGYLVFEATEVGEDTTLSQIIRLMEEAASTKAPIARLADKISGIFVPVVITIAVLAFIIWMLAGQGIPAALNAAISVLVISCPCALGLATPTSIMVGTGVGAKNGILIKSAEALETAHHVNAVVLDKTGTITEGKPAVTDLVLAGAESGDELIRLAASLEKPSEHPLSQALIAESEKRRLVLRPVTGFETLPGRGIRGTVGGEIAAAGNRKLMEEMGIPLGEGIAAAEKLAEDGKTPIYFAKGGRLFGIAAVADPVRPTSAAAIAALRKMGVEVIMLTGDNRKTAEAIGRKLQLSSVIAEVLPQDKEAQVKKLMEAGKKVAMVGDGINDAPALARADVGVAIGAGTDVAIESADVVLVKSDLRDVVKLINLSHAVLRNIKQNLFWALCYNAVCIPIAAGVLYPLWHIKLNPMFGAAAMSFSSVSVVTNALRLRFWKAPEDAALTQADAAALSVAESRIDCPQGASLPADRTENQPENQNGGNEMEKTMKIEGMMCQNCVKHVTKALTSIPGVTAEVNLEAGTAKVTVPEGVTDQMLTEAVTEAGYEVKEIA</sequence>
<evidence type="ECO:0000259" key="23">
    <source>
        <dbReference type="PROSITE" id="PS50846"/>
    </source>
</evidence>
<dbReference type="PRINTS" id="PR00943">
    <property type="entry name" value="CUATPASE"/>
</dbReference>
<evidence type="ECO:0000256" key="9">
    <source>
        <dbReference type="ARBA" id="ARBA00022741"/>
    </source>
</evidence>
<evidence type="ECO:0000256" key="22">
    <source>
        <dbReference type="SAM" id="MobiDB-lite"/>
    </source>
</evidence>
<dbReference type="GO" id="GO:0005886">
    <property type="term" value="C:plasma membrane"/>
    <property type="evidence" value="ECO:0007669"/>
    <property type="project" value="UniProtKB-SubCell"/>
</dbReference>
<dbReference type="SUPFAM" id="SSF81653">
    <property type="entry name" value="Calcium ATPase, transduction domain A"/>
    <property type="match status" value="1"/>
</dbReference>
<dbReference type="PROSITE" id="PS50846">
    <property type="entry name" value="HMA_2"/>
    <property type="match status" value="2"/>
</dbReference>
<feature type="domain" description="HMA" evidence="23">
    <location>
        <begin position="2"/>
        <end position="68"/>
    </location>
</feature>
<feature type="transmembrane region" description="Helical" evidence="21">
    <location>
        <begin position="363"/>
        <end position="385"/>
    </location>
</feature>
<dbReference type="FunFam" id="3.30.70.100:FF:000005">
    <property type="entry name" value="Copper-exporting P-type ATPase A"/>
    <property type="match status" value="1"/>
</dbReference>
<dbReference type="SFLD" id="SFLDG00002">
    <property type="entry name" value="C1.7:_P-type_atpase_like"/>
    <property type="match status" value="1"/>
</dbReference>
<keyword evidence="21" id="KW-1003">Cell membrane</keyword>
<keyword evidence="15" id="KW-0186">Copper</keyword>
<name>A0A9D1DYS3_9FIRM</name>
<accession>A0A9D1DYS3</accession>
<gene>
    <name evidence="24" type="ORF">IAB37_06945</name>
</gene>
<dbReference type="InterPro" id="IPR001757">
    <property type="entry name" value="P_typ_ATPase"/>
</dbReference>
<dbReference type="NCBIfam" id="TIGR00003">
    <property type="entry name" value="copper ion binding protein"/>
    <property type="match status" value="2"/>
</dbReference>
<dbReference type="InterPro" id="IPR006121">
    <property type="entry name" value="HMA_dom"/>
</dbReference>
<dbReference type="Gene3D" id="2.70.150.10">
    <property type="entry name" value="Calcium-transporting ATPase, cytoplasmic transduction domain A"/>
    <property type="match status" value="1"/>
</dbReference>
<evidence type="ECO:0000256" key="11">
    <source>
        <dbReference type="ARBA" id="ARBA00022840"/>
    </source>
</evidence>
<keyword evidence="12" id="KW-0460">Magnesium</keyword>
<evidence type="ECO:0000256" key="21">
    <source>
        <dbReference type="RuleBase" id="RU362081"/>
    </source>
</evidence>
<evidence type="ECO:0000256" key="17">
    <source>
        <dbReference type="ARBA" id="ARBA00023136"/>
    </source>
</evidence>
<dbReference type="PRINTS" id="PR00119">
    <property type="entry name" value="CATATPASE"/>
</dbReference>
<dbReference type="SUPFAM" id="SSF56784">
    <property type="entry name" value="HAD-like"/>
    <property type="match status" value="1"/>
</dbReference>
<dbReference type="Gene3D" id="3.40.1110.10">
    <property type="entry name" value="Calcium-transporting ATPase, cytoplasmic domain N"/>
    <property type="match status" value="1"/>
</dbReference>
<keyword evidence="10" id="KW-0187">Copper transport</keyword>
<dbReference type="AlphaFoldDB" id="A0A9D1DYS3"/>
<dbReference type="Pfam" id="PF00122">
    <property type="entry name" value="E1-E2_ATPase"/>
    <property type="match status" value="1"/>
</dbReference>
<dbReference type="SUPFAM" id="SSF81665">
    <property type="entry name" value="Calcium ATPase, transmembrane domain M"/>
    <property type="match status" value="1"/>
</dbReference>